<accession>A0A0C1TMI0</accession>
<dbReference type="InterPro" id="IPR012337">
    <property type="entry name" value="RNaseH-like_sf"/>
</dbReference>
<comment type="caution">
    <text evidence="2">The sequence shown here is derived from an EMBL/GenBank/DDBJ whole genome shotgun (WGS) entry which is preliminary data.</text>
</comment>
<dbReference type="InterPro" id="IPR001584">
    <property type="entry name" value="Integrase_cat-core"/>
</dbReference>
<gene>
    <name evidence="2" type="ORF">SE37_05415</name>
</gene>
<dbReference type="Pfam" id="PF13683">
    <property type="entry name" value="rve_3"/>
    <property type="match status" value="1"/>
</dbReference>
<dbReference type="GO" id="GO:0015074">
    <property type="term" value="P:DNA integration"/>
    <property type="evidence" value="ECO:0007669"/>
    <property type="project" value="InterPro"/>
</dbReference>
<proteinExistence type="predicted"/>
<name>A0A0C1TMI0_9BACT</name>
<dbReference type="SUPFAM" id="SSF53098">
    <property type="entry name" value="Ribonuclease H-like"/>
    <property type="match status" value="1"/>
</dbReference>
<feature type="domain" description="Integrase catalytic" evidence="1">
    <location>
        <begin position="2"/>
        <end position="49"/>
    </location>
</feature>
<evidence type="ECO:0000313" key="2">
    <source>
        <dbReference type="EMBL" id="KIE42104.1"/>
    </source>
</evidence>
<dbReference type="AlphaFoldDB" id="A0A0C1TMI0"/>
<evidence type="ECO:0000313" key="3">
    <source>
        <dbReference type="Proteomes" id="UP000031433"/>
    </source>
</evidence>
<evidence type="ECO:0000259" key="1">
    <source>
        <dbReference type="Pfam" id="PF13683"/>
    </source>
</evidence>
<reference evidence="2 3" key="1">
    <citation type="submission" date="2015-01" db="EMBL/GenBank/DDBJ databases">
        <title>Genome sequence of the anaerobic bacterium Geobacter soli GSS01, a dissimilatory Fe(III) reducer from soil.</title>
        <authorList>
            <person name="Yang G."/>
            <person name="Zhou S."/>
        </authorList>
    </citation>
    <scope>NUCLEOTIDE SEQUENCE [LARGE SCALE GENOMIC DNA]</scope>
    <source>
        <strain evidence="2 3">GSS01</strain>
    </source>
</reference>
<dbReference type="Proteomes" id="UP000031433">
    <property type="component" value="Unassembled WGS sequence"/>
</dbReference>
<sequence>MIEWLWRSLKYECIYLHAYEPGSEILEGLNRWIDYNMNCPHSSLDDRTPGEAYWQRPRRPLLQNGGMTMEAFYLLPAKLSCPEGSPSQCPLRS</sequence>
<protein>
    <recommendedName>
        <fullName evidence="1">Integrase catalytic domain-containing protein</fullName>
    </recommendedName>
</protein>
<dbReference type="EMBL" id="JXBL01000001">
    <property type="protein sequence ID" value="KIE42104.1"/>
    <property type="molecule type" value="Genomic_DNA"/>
</dbReference>
<keyword evidence="3" id="KW-1185">Reference proteome</keyword>
<organism evidence="2 3">
    <name type="scientific">Geobacter soli</name>
    <dbReference type="NCBI Taxonomy" id="1510391"/>
    <lineage>
        <taxon>Bacteria</taxon>
        <taxon>Pseudomonadati</taxon>
        <taxon>Thermodesulfobacteriota</taxon>
        <taxon>Desulfuromonadia</taxon>
        <taxon>Geobacterales</taxon>
        <taxon>Geobacteraceae</taxon>
        <taxon>Geobacter</taxon>
    </lineage>
</organism>